<dbReference type="PIRSF" id="PIRSF005023">
    <property type="entry name" value="CODH"/>
    <property type="match status" value="1"/>
</dbReference>
<dbReference type="EC" id="1.2.7.4" evidence="9"/>
<reference evidence="11" key="1">
    <citation type="journal article" date="2023" name="Nat. Microbiol.">
        <title>Enrichment and characterization of a nitric oxide-reducing microbial community in a continuous bioreactor.</title>
        <authorList>
            <person name="Garrido-Amador P."/>
            <person name="Stortenbeker N."/>
            <person name="Wessels H.J.C.T."/>
            <person name="Speth D.R."/>
            <person name="Garcia-Heredia I."/>
            <person name="Kartal B."/>
        </authorList>
    </citation>
    <scope>NUCLEOTIDE SEQUENCE</scope>
    <source>
        <strain evidence="11">MAG1</strain>
    </source>
</reference>
<evidence type="ECO:0000256" key="5">
    <source>
        <dbReference type="ARBA" id="ARBA00023002"/>
    </source>
</evidence>
<dbReference type="InterPro" id="IPR016099">
    <property type="entry name" value="Prismane-like_a/b-sand"/>
</dbReference>
<evidence type="ECO:0000256" key="1">
    <source>
        <dbReference type="ARBA" id="ARBA00001966"/>
    </source>
</evidence>
<comment type="catalytic activity">
    <reaction evidence="8 9">
        <text>CO + 2 oxidized [2Fe-2S]-[ferredoxin] + H2O = 2 reduced [2Fe-2S]-[ferredoxin] + CO2 + 2 H(+)</text>
        <dbReference type="Rhea" id="RHEA:21040"/>
        <dbReference type="Rhea" id="RHEA-COMP:10000"/>
        <dbReference type="Rhea" id="RHEA-COMP:10001"/>
        <dbReference type="ChEBI" id="CHEBI:15377"/>
        <dbReference type="ChEBI" id="CHEBI:15378"/>
        <dbReference type="ChEBI" id="CHEBI:16526"/>
        <dbReference type="ChEBI" id="CHEBI:17245"/>
        <dbReference type="ChEBI" id="CHEBI:33737"/>
        <dbReference type="ChEBI" id="CHEBI:33738"/>
        <dbReference type="EC" id="1.2.7.4"/>
    </reaction>
</comment>
<name>A0AA49FLU6_9PROT</name>
<dbReference type="NCBIfam" id="TIGR01702">
    <property type="entry name" value="CO_DH_cata"/>
    <property type="match status" value="1"/>
</dbReference>
<feature type="binding site" evidence="10">
    <location>
        <position position="269"/>
    </location>
    <ligand>
        <name>[Ni-4Fe-4S] cluster</name>
        <dbReference type="ChEBI" id="CHEBI:47739"/>
    </ligand>
</feature>
<proteinExistence type="predicted"/>
<comment type="cofactor">
    <cofactor evidence="1">
        <name>[4Fe-4S] cluster</name>
        <dbReference type="ChEBI" id="CHEBI:49883"/>
    </cofactor>
</comment>
<feature type="binding site" evidence="10">
    <location>
        <position position="58"/>
    </location>
    <ligand>
        <name>[4Fe-4S] cluster</name>
        <dbReference type="ChEBI" id="CHEBI:49883"/>
        <label>2</label>
    </ligand>
</feature>
<dbReference type="PANTHER" id="PTHR30109">
    <property type="entry name" value="HYDROXYLAMINE REDUCTASE"/>
    <property type="match status" value="1"/>
</dbReference>
<dbReference type="InterPro" id="IPR010047">
    <property type="entry name" value="CODH"/>
</dbReference>
<keyword evidence="3 10" id="KW-0533">Nickel</keyword>
<feature type="binding site" evidence="10">
    <location>
        <position position="305"/>
    </location>
    <ligand>
        <name>[Ni-4Fe-4S] cluster</name>
        <dbReference type="ChEBI" id="CHEBI:47739"/>
    </ligand>
</feature>
<evidence type="ECO:0000256" key="10">
    <source>
        <dbReference type="PIRSR" id="PIRSR005023-1"/>
    </source>
</evidence>
<feature type="binding site" evidence="10">
    <location>
        <position position="61"/>
    </location>
    <ligand>
        <name>[4Fe-4S] cluster</name>
        <dbReference type="ChEBI" id="CHEBI:49883"/>
        <label>2</label>
    </ligand>
</feature>
<keyword evidence="6 9" id="KW-0408">Iron</keyword>
<dbReference type="GO" id="GO:0050418">
    <property type="term" value="F:hydroxylamine reductase activity"/>
    <property type="evidence" value="ECO:0007669"/>
    <property type="project" value="TreeGrafter"/>
</dbReference>
<sequence length="637" mass="66880">MNGSSDARVVEAAGASCGSVHASVREMAMFLDTRNVRTFLQRNAEQGTCKHGELGVCCTLCPDGPCRIRENATRGRCGIDADGIAARNLLRLVNQGGAAYTHDFKHSIATLRAAARGEGGFRLRDEAKLRWFAGVLGVAGEGLGAAELGLRVADALEDEFRKDVHQPLDLVRNLAPASRLQVWRTLGVVPGGYLHEAHEAGAKVMPNIDTDYVDLSLTALRLAISAGFLGNIATSVMRDIVLGSPDITEGEADLGVLDPACVNIILHGHVPWMGATVGRLAREERFQARARAAGAAGIKVYGSLCTGQELAQRPDTAQYLDGQVGNWLSQEFVAATGVADLFVMEKNCSAPGLPAVIEQLKLHTRLVPVNPAVRLRGVAADASLDYAPERAEAQAEKLIAMAIEAYGRRDPAYAPRVPAHKTPYIAGFGVESVLKALGGSPQPLLDAIGNGTLKGVVGLVSCVTAKTGAGGFLTRFLEELLAQDVLVLVAGCASSTAQIEGFMNGAAVERYAGPGLKQVCQALGIPPALNFGSCLDTGRMALLILALADYLKVDPTKLPVVAAAPEYYNNDALIDGLLAVSLGINTYVNPVPPVTGGADLTKLLTQDLDGLLGARFLVEADPVLAAGKVVEALSARH</sequence>
<evidence type="ECO:0000256" key="6">
    <source>
        <dbReference type="ARBA" id="ARBA00023004"/>
    </source>
</evidence>
<dbReference type="InterPro" id="IPR011254">
    <property type="entry name" value="Prismane-like_sf"/>
</dbReference>
<dbReference type="KEGG" id="npv:OHM77_01955"/>
<evidence type="ECO:0000256" key="2">
    <source>
        <dbReference type="ARBA" id="ARBA00022485"/>
    </source>
</evidence>
<evidence type="ECO:0000256" key="9">
    <source>
        <dbReference type="PIRNR" id="PIRNR005023"/>
    </source>
</evidence>
<feature type="binding site" evidence="10">
    <location>
        <position position="77"/>
    </location>
    <ligand>
        <name>[4Fe-4S] cluster</name>
        <dbReference type="ChEBI" id="CHEBI:49883"/>
        <label>2</label>
    </ligand>
</feature>
<feature type="binding site" evidence="10">
    <location>
        <position position="534"/>
    </location>
    <ligand>
        <name>[Ni-4Fe-4S] cluster</name>
        <dbReference type="ChEBI" id="CHEBI:47739"/>
    </ligand>
</feature>
<feature type="binding site" evidence="10">
    <location>
        <position position="492"/>
    </location>
    <ligand>
        <name>[Ni-4Fe-4S] cluster</name>
        <dbReference type="ChEBI" id="CHEBI:47739"/>
    </ligand>
</feature>
<dbReference type="Pfam" id="PF03063">
    <property type="entry name" value="Prismane"/>
    <property type="match status" value="1"/>
</dbReference>
<dbReference type="GO" id="GO:0051539">
    <property type="term" value="F:4 iron, 4 sulfur cluster binding"/>
    <property type="evidence" value="ECO:0007669"/>
    <property type="project" value="UniProtKB-UniRule"/>
</dbReference>
<keyword evidence="4 9" id="KW-0479">Metal-binding</keyword>
<dbReference type="InterPro" id="IPR016101">
    <property type="entry name" value="CO_DH_a-bundle"/>
</dbReference>
<dbReference type="AlphaFoldDB" id="A0AA49FLU6"/>
<dbReference type="Proteomes" id="UP001234916">
    <property type="component" value="Chromosome"/>
</dbReference>
<dbReference type="GO" id="GO:0004601">
    <property type="term" value="F:peroxidase activity"/>
    <property type="evidence" value="ECO:0007669"/>
    <property type="project" value="TreeGrafter"/>
</dbReference>
<dbReference type="GO" id="GO:0042542">
    <property type="term" value="P:response to hydrogen peroxide"/>
    <property type="evidence" value="ECO:0007669"/>
    <property type="project" value="TreeGrafter"/>
</dbReference>
<feature type="binding site" evidence="10">
    <location>
        <position position="348"/>
    </location>
    <ligand>
        <name>[Ni-4Fe-4S] cluster</name>
        <dbReference type="ChEBI" id="CHEBI:47739"/>
    </ligand>
</feature>
<feature type="binding site" evidence="10">
    <location>
        <position position="462"/>
    </location>
    <ligand>
        <name>[Ni-4Fe-4S] cluster</name>
        <dbReference type="ChEBI" id="CHEBI:47739"/>
    </ligand>
</feature>
<dbReference type="SUPFAM" id="SSF56821">
    <property type="entry name" value="Prismane protein-like"/>
    <property type="match status" value="1"/>
</dbReference>
<feature type="binding site" evidence="10">
    <location>
        <position position="66"/>
    </location>
    <ligand>
        <name>[4Fe-4S] cluster</name>
        <dbReference type="ChEBI" id="CHEBI:49883"/>
        <label>2</label>
    </ligand>
</feature>
<dbReference type="PANTHER" id="PTHR30109:SF4">
    <property type="entry name" value="CARBON MONOXIDE DEHYDROGENASE"/>
    <property type="match status" value="1"/>
</dbReference>
<dbReference type="GO" id="GO:0016151">
    <property type="term" value="F:nickel cation binding"/>
    <property type="evidence" value="ECO:0007669"/>
    <property type="project" value="InterPro"/>
</dbReference>
<keyword evidence="2 9" id="KW-0004">4Fe-4S</keyword>
<gene>
    <name evidence="11" type="primary">cooS</name>
    <name evidence="11" type="ORF">OHM77_01955</name>
</gene>
<dbReference type="Gene3D" id="1.20.1270.30">
    <property type="match status" value="1"/>
</dbReference>
<dbReference type="EMBL" id="CP107246">
    <property type="protein sequence ID" value="WIM06079.1"/>
    <property type="molecule type" value="Genomic_DNA"/>
</dbReference>
<protein>
    <recommendedName>
        <fullName evidence="9">Carbon monoxide dehydrogenase</fullName>
        <ecNumber evidence="9">1.2.7.4</ecNumber>
    </recommendedName>
</protein>
<keyword evidence="7 9" id="KW-0411">Iron-sulfur</keyword>
<keyword evidence="5 9" id="KW-0560">Oxidoreductase</keyword>
<dbReference type="InterPro" id="IPR004137">
    <property type="entry name" value="HCP/CODH"/>
</dbReference>
<accession>A0AA49FLU6</accession>
<evidence type="ECO:0000256" key="4">
    <source>
        <dbReference type="ARBA" id="ARBA00022723"/>
    </source>
</evidence>
<evidence type="ECO:0000256" key="7">
    <source>
        <dbReference type="ARBA" id="ARBA00023014"/>
    </source>
</evidence>
<evidence type="ECO:0000256" key="3">
    <source>
        <dbReference type="ARBA" id="ARBA00022596"/>
    </source>
</evidence>
<evidence type="ECO:0000256" key="8">
    <source>
        <dbReference type="ARBA" id="ARBA00048733"/>
    </source>
</evidence>
<organism evidence="11">
    <name type="scientific">Candidatus Nitricoxidivorans perseverans</name>
    <dbReference type="NCBI Taxonomy" id="2975601"/>
    <lineage>
        <taxon>Bacteria</taxon>
        <taxon>Pseudomonadati</taxon>
        <taxon>Pseudomonadota</taxon>
        <taxon>Betaproteobacteria</taxon>
        <taxon>Nitrosomonadales</taxon>
        <taxon>Sterolibacteriaceae</taxon>
        <taxon>Candidatus Nitricoxidivorans</taxon>
    </lineage>
</organism>
<evidence type="ECO:0000313" key="11">
    <source>
        <dbReference type="EMBL" id="WIM06079.1"/>
    </source>
</evidence>
<dbReference type="GO" id="GO:0043885">
    <property type="term" value="F:anaerobic carbon-monoxide dehydrogenase activity"/>
    <property type="evidence" value="ECO:0007669"/>
    <property type="project" value="UniProtKB-UniRule"/>
</dbReference>
<feature type="binding site" evidence="10">
    <location>
        <position position="57"/>
    </location>
    <ligand>
        <name>[4Fe-4S] cluster</name>
        <dbReference type="ChEBI" id="CHEBI:49883"/>
        <label>1</label>
        <note>ligand shared between dimeric partners</note>
    </ligand>
</feature>
<dbReference type="Gene3D" id="3.40.50.2030">
    <property type="match status" value="2"/>
</dbReference>
<dbReference type="GO" id="GO:0006091">
    <property type="term" value="P:generation of precursor metabolites and energy"/>
    <property type="evidence" value="ECO:0007669"/>
    <property type="project" value="InterPro"/>
</dbReference>
<feature type="binding site" evidence="10">
    <location>
        <position position="49"/>
    </location>
    <ligand>
        <name>[4Fe-4S] cluster</name>
        <dbReference type="ChEBI" id="CHEBI:49883"/>
        <label>1</label>
        <note>ligand shared between dimeric partners</note>
    </ligand>
</feature>